<sequence length="245" mass="28776">MKTKLLILIFFPLVFLSQSFSKQRIEFLTKQLKGENIDARFGEEKAISICNELYMLSKEENDKSGMLIAITYRSRAYITRMDTNACLKSVEEGLPIAEELKSYKDWVSLLLYKAKSLMLVKDFDNARSCFSKAFKIVNLIDDKNTMHKEKYYIYENLALYSIPLFKDYNKRSYKDSILYFALKSYSEISKVPDPCPQKGQSLQNIAFAYDTQGNYKEADKYYDYAEKRQIKENDKRYIANVYALR</sequence>
<proteinExistence type="predicted"/>
<evidence type="ECO:0000313" key="2">
    <source>
        <dbReference type="Proteomes" id="UP000589738"/>
    </source>
</evidence>
<dbReference type="EMBL" id="JACHLC010000007">
    <property type="protein sequence ID" value="MBB6372617.1"/>
    <property type="molecule type" value="Genomic_DNA"/>
</dbReference>
<dbReference type="Gene3D" id="1.25.40.10">
    <property type="entry name" value="Tetratricopeptide repeat domain"/>
    <property type="match status" value="1"/>
</dbReference>
<gene>
    <name evidence="1" type="ORF">HNP36_003735</name>
</gene>
<dbReference type="AlphaFoldDB" id="A0A841N7P3"/>
<dbReference type="Proteomes" id="UP000589738">
    <property type="component" value="Unassembled WGS sequence"/>
</dbReference>
<accession>A0A841N7P3</accession>
<name>A0A841N7P3_9FLAO</name>
<dbReference type="InterPro" id="IPR011990">
    <property type="entry name" value="TPR-like_helical_dom_sf"/>
</dbReference>
<keyword evidence="2" id="KW-1185">Reference proteome</keyword>
<evidence type="ECO:0000313" key="1">
    <source>
        <dbReference type="EMBL" id="MBB6372617.1"/>
    </source>
</evidence>
<organism evidence="1 2">
    <name type="scientific">Chryseobacterium shigense</name>
    <dbReference type="NCBI Taxonomy" id="297244"/>
    <lineage>
        <taxon>Bacteria</taxon>
        <taxon>Pseudomonadati</taxon>
        <taxon>Bacteroidota</taxon>
        <taxon>Flavobacteriia</taxon>
        <taxon>Flavobacteriales</taxon>
        <taxon>Weeksellaceae</taxon>
        <taxon>Chryseobacterium group</taxon>
        <taxon>Chryseobacterium</taxon>
    </lineage>
</organism>
<dbReference type="RefSeq" id="WP_184167259.1">
    <property type="nucleotide sequence ID" value="NZ_JACHLC010000007.1"/>
</dbReference>
<comment type="caution">
    <text evidence="1">The sequence shown here is derived from an EMBL/GenBank/DDBJ whole genome shotgun (WGS) entry which is preliminary data.</text>
</comment>
<protein>
    <submittedName>
        <fullName evidence="1">Tetratricopeptide (TPR) repeat protein</fullName>
    </submittedName>
</protein>
<dbReference type="SUPFAM" id="SSF48452">
    <property type="entry name" value="TPR-like"/>
    <property type="match status" value="1"/>
</dbReference>
<reference evidence="1 2" key="1">
    <citation type="submission" date="2020-08" db="EMBL/GenBank/DDBJ databases">
        <title>Functional genomics of gut bacteria from endangered species of beetles.</title>
        <authorList>
            <person name="Carlos-Shanley C."/>
        </authorList>
    </citation>
    <scope>NUCLEOTIDE SEQUENCE [LARGE SCALE GENOMIC DNA]</scope>
    <source>
        <strain evidence="1 2">S00136</strain>
    </source>
</reference>